<proteinExistence type="predicted"/>
<accession>A0A8K0CIJ9</accession>
<keyword evidence="3" id="KW-1185">Reference proteome</keyword>
<comment type="caution">
    <text evidence="2">The sequence shown here is derived from an EMBL/GenBank/DDBJ whole genome shotgun (WGS) entry which is preliminary data.</text>
</comment>
<evidence type="ECO:0000313" key="2">
    <source>
        <dbReference type="EMBL" id="KAF2886954.1"/>
    </source>
</evidence>
<dbReference type="Proteomes" id="UP000801492">
    <property type="component" value="Unassembled WGS sequence"/>
</dbReference>
<feature type="compositionally biased region" description="Basic and acidic residues" evidence="1">
    <location>
        <begin position="43"/>
        <end position="52"/>
    </location>
</feature>
<evidence type="ECO:0000313" key="3">
    <source>
        <dbReference type="Proteomes" id="UP000801492"/>
    </source>
</evidence>
<organism evidence="2 3">
    <name type="scientific">Ignelater luminosus</name>
    <name type="common">Cucubano</name>
    <name type="synonym">Pyrophorus luminosus</name>
    <dbReference type="NCBI Taxonomy" id="2038154"/>
    <lineage>
        <taxon>Eukaryota</taxon>
        <taxon>Metazoa</taxon>
        <taxon>Ecdysozoa</taxon>
        <taxon>Arthropoda</taxon>
        <taxon>Hexapoda</taxon>
        <taxon>Insecta</taxon>
        <taxon>Pterygota</taxon>
        <taxon>Neoptera</taxon>
        <taxon>Endopterygota</taxon>
        <taxon>Coleoptera</taxon>
        <taxon>Polyphaga</taxon>
        <taxon>Elateriformia</taxon>
        <taxon>Elateroidea</taxon>
        <taxon>Elateridae</taxon>
        <taxon>Agrypninae</taxon>
        <taxon>Pyrophorini</taxon>
        <taxon>Ignelater</taxon>
    </lineage>
</organism>
<sequence length="82" mass="8986">MPTVHQRKDIVRRAQWTEEQLSAAASAVRNADAVNTQTEENIIDIRERDAASHRQGSIKRPPIHAQKSGNRASSGGAAKETI</sequence>
<evidence type="ECO:0000256" key="1">
    <source>
        <dbReference type="SAM" id="MobiDB-lite"/>
    </source>
</evidence>
<reference evidence="2" key="1">
    <citation type="submission" date="2019-08" db="EMBL/GenBank/DDBJ databases">
        <title>The genome of the North American firefly Photinus pyralis.</title>
        <authorList>
            <consortium name="Photinus pyralis genome working group"/>
            <person name="Fallon T.R."/>
            <person name="Sander Lower S.E."/>
            <person name="Weng J.-K."/>
        </authorList>
    </citation>
    <scope>NUCLEOTIDE SEQUENCE</scope>
    <source>
        <strain evidence="2">TRF0915ILg1</strain>
        <tissue evidence="2">Whole body</tissue>
    </source>
</reference>
<dbReference type="EMBL" id="VTPC01085853">
    <property type="protein sequence ID" value="KAF2886954.1"/>
    <property type="molecule type" value="Genomic_DNA"/>
</dbReference>
<name>A0A8K0CIJ9_IGNLU</name>
<gene>
    <name evidence="2" type="ORF">ILUMI_19219</name>
</gene>
<feature type="region of interest" description="Disordered" evidence="1">
    <location>
        <begin position="43"/>
        <end position="82"/>
    </location>
</feature>
<dbReference type="AlphaFoldDB" id="A0A8K0CIJ9"/>
<protein>
    <submittedName>
        <fullName evidence="2">Uncharacterized protein</fullName>
    </submittedName>
</protein>